<dbReference type="AlphaFoldDB" id="A0AAN7CM78"/>
<dbReference type="Proteomes" id="UP001303647">
    <property type="component" value="Unassembled WGS sequence"/>
</dbReference>
<evidence type="ECO:0000313" key="1">
    <source>
        <dbReference type="EMBL" id="KAK4243622.1"/>
    </source>
</evidence>
<protein>
    <submittedName>
        <fullName evidence="1">Uncharacterized protein</fullName>
    </submittedName>
</protein>
<evidence type="ECO:0000313" key="2">
    <source>
        <dbReference type="Proteomes" id="UP001303647"/>
    </source>
</evidence>
<reference evidence="1" key="1">
    <citation type="journal article" date="2023" name="Mol. Phylogenet. Evol.">
        <title>Genome-scale phylogeny and comparative genomics of the fungal order Sordariales.</title>
        <authorList>
            <person name="Hensen N."/>
            <person name="Bonometti L."/>
            <person name="Westerberg I."/>
            <person name="Brannstrom I.O."/>
            <person name="Guillou S."/>
            <person name="Cros-Aarteil S."/>
            <person name="Calhoun S."/>
            <person name="Haridas S."/>
            <person name="Kuo A."/>
            <person name="Mondo S."/>
            <person name="Pangilinan J."/>
            <person name="Riley R."/>
            <person name="LaButti K."/>
            <person name="Andreopoulos B."/>
            <person name="Lipzen A."/>
            <person name="Chen C."/>
            <person name="Yan M."/>
            <person name="Daum C."/>
            <person name="Ng V."/>
            <person name="Clum A."/>
            <person name="Steindorff A."/>
            <person name="Ohm R.A."/>
            <person name="Martin F."/>
            <person name="Silar P."/>
            <person name="Natvig D.O."/>
            <person name="Lalanne C."/>
            <person name="Gautier V."/>
            <person name="Ament-Velasquez S.L."/>
            <person name="Kruys A."/>
            <person name="Hutchinson M.I."/>
            <person name="Powell A.J."/>
            <person name="Barry K."/>
            <person name="Miller A.N."/>
            <person name="Grigoriev I.V."/>
            <person name="Debuchy R."/>
            <person name="Gladieux P."/>
            <person name="Hiltunen Thoren M."/>
            <person name="Johannesson H."/>
        </authorList>
    </citation>
    <scope>NUCLEOTIDE SEQUENCE</scope>
    <source>
        <strain evidence="1">CBS 359.72</strain>
    </source>
</reference>
<sequence length="84" mass="9068">MTHSIFLASVENPNPEPLMSQELPFHLGTGQGIKTLPIPGVRCKKCAENGEEVWVVPGLVCGKCGTPAPEEDHDAFNCSHHDDC</sequence>
<name>A0AAN7CM78_9PEZI</name>
<accession>A0AAN7CM78</accession>
<comment type="caution">
    <text evidence="1">The sequence shown here is derived from an EMBL/GenBank/DDBJ whole genome shotgun (WGS) entry which is preliminary data.</text>
</comment>
<organism evidence="1 2">
    <name type="scientific">Corynascus novoguineensis</name>
    <dbReference type="NCBI Taxonomy" id="1126955"/>
    <lineage>
        <taxon>Eukaryota</taxon>
        <taxon>Fungi</taxon>
        <taxon>Dikarya</taxon>
        <taxon>Ascomycota</taxon>
        <taxon>Pezizomycotina</taxon>
        <taxon>Sordariomycetes</taxon>
        <taxon>Sordariomycetidae</taxon>
        <taxon>Sordariales</taxon>
        <taxon>Chaetomiaceae</taxon>
        <taxon>Corynascus</taxon>
    </lineage>
</organism>
<reference evidence="1" key="2">
    <citation type="submission" date="2023-05" db="EMBL/GenBank/DDBJ databases">
        <authorList>
            <consortium name="Lawrence Berkeley National Laboratory"/>
            <person name="Steindorff A."/>
            <person name="Hensen N."/>
            <person name="Bonometti L."/>
            <person name="Westerberg I."/>
            <person name="Brannstrom I.O."/>
            <person name="Guillou S."/>
            <person name="Cros-Aarteil S."/>
            <person name="Calhoun S."/>
            <person name="Haridas S."/>
            <person name="Kuo A."/>
            <person name="Mondo S."/>
            <person name="Pangilinan J."/>
            <person name="Riley R."/>
            <person name="Labutti K."/>
            <person name="Andreopoulos B."/>
            <person name="Lipzen A."/>
            <person name="Chen C."/>
            <person name="Yanf M."/>
            <person name="Daum C."/>
            <person name="Ng V."/>
            <person name="Clum A."/>
            <person name="Ohm R."/>
            <person name="Martin F."/>
            <person name="Silar P."/>
            <person name="Natvig D."/>
            <person name="Lalanne C."/>
            <person name="Gautier V."/>
            <person name="Ament-Velasquez S.L."/>
            <person name="Kruys A."/>
            <person name="Hutchinson M.I."/>
            <person name="Powell A.J."/>
            <person name="Barry K."/>
            <person name="Miller A.N."/>
            <person name="Grigoriev I.V."/>
            <person name="Debuchy R."/>
            <person name="Gladieux P."/>
            <person name="Thoren M.H."/>
            <person name="Johannesson H."/>
        </authorList>
    </citation>
    <scope>NUCLEOTIDE SEQUENCE</scope>
    <source>
        <strain evidence="1">CBS 359.72</strain>
    </source>
</reference>
<gene>
    <name evidence="1" type="ORF">C7999DRAFT_36040</name>
</gene>
<keyword evidence="2" id="KW-1185">Reference proteome</keyword>
<dbReference type="EMBL" id="MU857796">
    <property type="protein sequence ID" value="KAK4243622.1"/>
    <property type="molecule type" value="Genomic_DNA"/>
</dbReference>
<proteinExistence type="predicted"/>